<protein>
    <submittedName>
        <fullName evidence="1">Uncharacterized protein</fullName>
    </submittedName>
</protein>
<reference evidence="1 2" key="1">
    <citation type="submission" date="2019-04" db="EMBL/GenBank/DDBJ databases">
        <title>Draft genome sequence of Pseudomonas sp. M7D1 isolated from rhizosphere of plant the flowery desert.</title>
        <authorList>
            <person name="Poblete-Morales M."/>
            <person name="Plaza N."/>
            <person name="Corsini G."/>
            <person name="Silva E."/>
        </authorList>
    </citation>
    <scope>NUCLEOTIDE SEQUENCE [LARGE SCALE GENOMIC DNA]</scope>
    <source>
        <strain evidence="1 2">M7D1</strain>
    </source>
</reference>
<sequence length="161" mass="17635">MNGNNAFATIGISDFASFKSRPQKKAEVYYKAVVSPNHPGIGKPIFSATRHLYFGTKETFSVIGQYFTDEVGEIISFVIDRSLTDGTHEVGGFGSTVAGVMTMSHEILYAKTGTIEFARKHEEGIDSITATFNFEVEHRGQTYRVSEGKLFVVASGPLQVL</sequence>
<accession>A0AAQ2DEE1</accession>
<name>A0AAQ2DEE1_9PSED</name>
<evidence type="ECO:0000313" key="1">
    <source>
        <dbReference type="EMBL" id="THF34341.1"/>
    </source>
</evidence>
<dbReference type="Proteomes" id="UP000310574">
    <property type="component" value="Unassembled WGS sequence"/>
</dbReference>
<evidence type="ECO:0000313" key="2">
    <source>
        <dbReference type="Proteomes" id="UP000310574"/>
    </source>
</evidence>
<comment type="caution">
    <text evidence="1">The sequence shown here is derived from an EMBL/GenBank/DDBJ whole genome shotgun (WGS) entry which is preliminary data.</text>
</comment>
<proteinExistence type="predicted"/>
<gene>
    <name evidence="1" type="ORF">E5170_08720</name>
</gene>
<dbReference type="EMBL" id="SSBS01000002">
    <property type="protein sequence ID" value="THF34341.1"/>
    <property type="molecule type" value="Genomic_DNA"/>
</dbReference>
<dbReference type="RefSeq" id="WP_125927558.1">
    <property type="nucleotide sequence ID" value="NZ_SSBS01000002.1"/>
</dbReference>
<organism evidence="1 2">
    <name type="scientific">Pseudomonas atacamensis</name>
    <dbReference type="NCBI Taxonomy" id="2565368"/>
    <lineage>
        <taxon>Bacteria</taxon>
        <taxon>Pseudomonadati</taxon>
        <taxon>Pseudomonadota</taxon>
        <taxon>Gammaproteobacteria</taxon>
        <taxon>Pseudomonadales</taxon>
        <taxon>Pseudomonadaceae</taxon>
        <taxon>Pseudomonas</taxon>
    </lineage>
</organism>
<dbReference type="AlphaFoldDB" id="A0AAQ2DEE1"/>